<dbReference type="Gene3D" id="3.90.226.10">
    <property type="entry name" value="2-enoyl-CoA Hydratase, Chain A, domain 1"/>
    <property type="match status" value="1"/>
</dbReference>
<comment type="caution">
    <text evidence="4">The sequence shown here is derived from an EMBL/GenBank/DDBJ whole genome shotgun (WGS) entry which is preliminary data.</text>
</comment>
<dbReference type="GO" id="GO:0004165">
    <property type="term" value="F:delta(3)-delta(2)-enoyl-CoA isomerase activity"/>
    <property type="evidence" value="ECO:0007669"/>
    <property type="project" value="TreeGrafter"/>
</dbReference>
<keyword evidence="3" id="KW-0413">Isomerase</keyword>
<evidence type="ECO:0000256" key="1">
    <source>
        <dbReference type="ARBA" id="ARBA00004275"/>
    </source>
</evidence>
<dbReference type="SUPFAM" id="SSF47027">
    <property type="entry name" value="Acyl-CoA binding protein"/>
    <property type="match status" value="1"/>
</dbReference>
<evidence type="ECO:0000256" key="3">
    <source>
        <dbReference type="ARBA" id="ARBA00023235"/>
    </source>
</evidence>
<dbReference type="FunFam" id="3.90.226.10:FF:000084">
    <property type="entry name" value="Enoyl-CoA delta isomerase 2, mitochondrial"/>
    <property type="match status" value="1"/>
</dbReference>
<dbReference type="SUPFAM" id="SSF52096">
    <property type="entry name" value="ClpP/crotonase"/>
    <property type="match status" value="1"/>
</dbReference>
<dbReference type="EMBL" id="CAIIXF020000003">
    <property type="protein sequence ID" value="CAH1778831.1"/>
    <property type="molecule type" value="Genomic_DNA"/>
</dbReference>
<dbReference type="GO" id="GO:0005739">
    <property type="term" value="C:mitochondrion"/>
    <property type="evidence" value="ECO:0007669"/>
    <property type="project" value="TreeGrafter"/>
</dbReference>
<dbReference type="InterPro" id="IPR035984">
    <property type="entry name" value="Acyl-CoA-binding_sf"/>
</dbReference>
<comment type="subcellular location">
    <subcellularLocation>
        <location evidence="1">Peroxisome</location>
    </subcellularLocation>
</comment>
<dbReference type="GO" id="GO:0005777">
    <property type="term" value="C:peroxisome"/>
    <property type="evidence" value="ECO:0007669"/>
    <property type="project" value="UniProtKB-SubCell"/>
</dbReference>
<dbReference type="InterPro" id="IPR000582">
    <property type="entry name" value="Acyl-CoA-binding_protein"/>
</dbReference>
<dbReference type="Pfam" id="PF00887">
    <property type="entry name" value="ACBP"/>
    <property type="match status" value="1"/>
</dbReference>
<accession>A0A8J1Y9L8</accession>
<evidence type="ECO:0000313" key="5">
    <source>
        <dbReference type="Proteomes" id="UP000749559"/>
    </source>
</evidence>
<gene>
    <name evidence="4" type="ORF">OFUS_LOCUS5693</name>
</gene>
<dbReference type="InterPro" id="IPR022408">
    <property type="entry name" value="Acyl-CoA-binding_prot_CS"/>
</dbReference>
<dbReference type="InterPro" id="IPR029045">
    <property type="entry name" value="ClpP/crotonase-like_dom_sf"/>
</dbReference>
<evidence type="ECO:0000313" key="4">
    <source>
        <dbReference type="EMBL" id="CAH1778831.1"/>
    </source>
</evidence>
<dbReference type="PRINTS" id="PR00689">
    <property type="entry name" value="ACOABINDINGP"/>
</dbReference>
<dbReference type="CDD" id="cd06558">
    <property type="entry name" value="crotonase-like"/>
    <property type="match status" value="1"/>
</dbReference>
<protein>
    <submittedName>
        <fullName evidence="4">Uncharacterized protein</fullName>
    </submittedName>
</protein>
<organism evidence="4 5">
    <name type="scientific">Owenia fusiformis</name>
    <name type="common">Polychaete worm</name>
    <dbReference type="NCBI Taxonomy" id="6347"/>
    <lineage>
        <taxon>Eukaryota</taxon>
        <taxon>Metazoa</taxon>
        <taxon>Spiralia</taxon>
        <taxon>Lophotrochozoa</taxon>
        <taxon>Annelida</taxon>
        <taxon>Polychaeta</taxon>
        <taxon>Sedentaria</taxon>
        <taxon>Canalipalpata</taxon>
        <taxon>Sabellida</taxon>
        <taxon>Oweniida</taxon>
        <taxon>Oweniidae</taxon>
        <taxon>Owenia</taxon>
    </lineage>
</organism>
<dbReference type="AlphaFoldDB" id="A0A8J1Y9L8"/>
<dbReference type="CDD" id="cd00435">
    <property type="entry name" value="ACBP"/>
    <property type="match status" value="1"/>
</dbReference>
<evidence type="ECO:0000256" key="2">
    <source>
        <dbReference type="ARBA" id="ARBA00023140"/>
    </source>
</evidence>
<keyword evidence="5" id="KW-1185">Reference proteome</keyword>
<keyword evidence="2" id="KW-0576">Peroxisome</keyword>
<dbReference type="InterPro" id="IPR001753">
    <property type="entry name" value="Enoyl-CoA_hydra/iso"/>
</dbReference>
<dbReference type="Proteomes" id="UP000749559">
    <property type="component" value="Unassembled WGS sequence"/>
</dbReference>
<dbReference type="InterPro" id="IPR014352">
    <property type="entry name" value="FERM/acyl-CoA-bd_prot_sf"/>
</dbReference>
<dbReference type="OrthoDB" id="409763at2759"/>
<dbReference type="PROSITE" id="PS51228">
    <property type="entry name" value="ACB_2"/>
    <property type="match status" value="1"/>
</dbReference>
<dbReference type="GO" id="GO:0000062">
    <property type="term" value="F:fatty-acyl-CoA binding"/>
    <property type="evidence" value="ECO:0007669"/>
    <property type="project" value="InterPro"/>
</dbReference>
<dbReference type="PANTHER" id="PTHR43684:SF1">
    <property type="entry name" value="ENOYL-COA DELTA ISOMERASE 2"/>
    <property type="match status" value="1"/>
</dbReference>
<dbReference type="PROSITE" id="PS00880">
    <property type="entry name" value="ACB_1"/>
    <property type="match status" value="1"/>
</dbReference>
<reference evidence="4" key="1">
    <citation type="submission" date="2022-03" db="EMBL/GenBank/DDBJ databases">
        <authorList>
            <person name="Martin C."/>
        </authorList>
    </citation>
    <scope>NUCLEOTIDE SEQUENCE</scope>
</reference>
<sequence length="365" mass="39372">RDSKMSAPIKSLALLGCMKTRLYLCRNIGSRSLFTTPKVLYPAHDAEFAAAKDRLGTLKDDPGNQTKLQMYALFKQASVGKCNTKKPGMMDFVGKAKWDAWNGLGEMSQDDAQLEYINIVEDLVKNDSSNQDAGATEGGESGGTAEEGKFTTLLTTKEDGLFTITLNRPEKKNAISFAMYEEIGNALEEAAKDPSVVVAAVTGAGDYYCSGNDLTNFMNVDPSNMAKMAEDGGDILKKFVGAFIDFPKPLVGVINGPSVGVSCTVLGLFDLVYAADNATFNTPFSALGQSPEGCSSYTFPKIMGTTKANEMLLFNRKLTAQEACERGLVTEVFPESSFQNEAWDRVRGFAKLPKDVLLMCGSTTG</sequence>
<dbReference type="Gene3D" id="1.20.80.10">
    <property type="match status" value="1"/>
</dbReference>
<dbReference type="PANTHER" id="PTHR43684">
    <property type="match status" value="1"/>
</dbReference>
<proteinExistence type="predicted"/>
<dbReference type="Pfam" id="PF00378">
    <property type="entry name" value="ECH_1"/>
    <property type="match status" value="1"/>
</dbReference>
<name>A0A8J1Y9L8_OWEFU</name>
<dbReference type="InterPro" id="IPR051053">
    <property type="entry name" value="ECH/Chromodomain_protein"/>
</dbReference>
<feature type="non-terminal residue" evidence="4">
    <location>
        <position position="1"/>
    </location>
</feature>